<evidence type="ECO:0000256" key="3">
    <source>
        <dbReference type="ARBA" id="ARBA00022692"/>
    </source>
</evidence>
<dbReference type="PANTHER" id="PTHR21716:SF64">
    <property type="entry name" value="AI-2 TRANSPORT PROTEIN TQSA"/>
    <property type="match status" value="1"/>
</dbReference>
<dbReference type="RefSeq" id="WP_149391405.1">
    <property type="nucleotide sequence ID" value="NZ_SMRS01000007.1"/>
</dbReference>
<feature type="transmembrane region" description="Helical" evidence="6">
    <location>
        <begin position="295"/>
        <end position="321"/>
    </location>
</feature>
<reference evidence="7 8" key="1">
    <citation type="submission" date="2019-03" db="EMBL/GenBank/DDBJ databases">
        <title>Nitrincola sp. nov. isolated from an Indian soda lake.</title>
        <authorList>
            <person name="Joshi A."/>
            <person name="Thite S.V."/>
            <person name="Joseph N."/>
            <person name="Dhotre D."/>
            <person name="Moorthy M."/>
            <person name="Shouche Y.S."/>
        </authorList>
    </citation>
    <scope>NUCLEOTIDE SEQUENCE [LARGE SCALE GENOMIC DNA]</scope>
    <source>
        <strain evidence="7 8">MEB193</strain>
    </source>
</reference>
<feature type="transmembrane region" description="Helical" evidence="6">
    <location>
        <begin position="129"/>
        <end position="159"/>
    </location>
</feature>
<accession>A0A5A9W0U8</accession>
<evidence type="ECO:0000256" key="2">
    <source>
        <dbReference type="ARBA" id="ARBA00009773"/>
    </source>
</evidence>
<evidence type="ECO:0000313" key="8">
    <source>
        <dbReference type="Proteomes" id="UP000325302"/>
    </source>
</evidence>
<evidence type="ECO:0000256" key="4">
    <source>
        <dbReference type="ARBA" id="ARBA00022989"/>
    </source>
</evidence>
<keyword evidence="8" id="KW-1185">Reference proteome</keyword>
<evidence type="ECO:0000313" key="7">
    <source>
        <dbReference type="EMBL" id="KAA0874173.1"/>
    </source>
</evidence>
<sequence>MSEAQGLKWLLGLAAMIVILAGLKAAETIVIPILLALFIAIISTPFIRMITSRGVPPVGAVVIVLAVLIVFGGGLVMVVSQSIDAFMLRLPHYQMRLQSVITDLLPYLERWEIPVSRDMVMNQLNPSQMMSLIGSTLSSIGSLLTNLFLVVFIVIFLLLEEATFSGKLKAALPNADKSLRDASGFMKQVNQYLMIKTTISLITGVLVTLWLAYLGVDFPVLWGLVAMLMNFIPNVGSLIAAIPAVLLSLVQLGVGDALLVTLGYVVINVVMGNLVEPRFMGRGLGLSPLVVFLSLILWGWLFGPVGMFLSIPLTMIVKIALEQNDSTRWIAILLGNDAPASSKSVEAS</sequence>
<dbReference type="EMBL" id="SMRS01000007">
    <property type="protein sequence ID" value="KAA0874173.1"/>
    <property type="molecule type" value="Genomic_DNA"/>
</dbReference>
<dbReference type="Pfam" id="PF01594">
    <property type="entry name" value="AI-2E_transport"/>
    <property type="match status" value="1"/>
</dbReference>
<keyword evidence="4 6" id="KW-1133">Transmembrane helix</keyword>
<feature type="transmembrane region" description="Helical" evidence="6">
    <location>
        <begin position="59"/>
        <end position="83"/>
    </location>
</feature>
<organism evidence="7 8">
    <name type="scientific">Nitrincola tapanii</name>
    <dbReference type="NCBI Taxonomy" id="1708751"/>
    <lineage>
        <taxon>Bacteria</taxon>
        <taxon>Pseudomonadati</taxon>
        <taxon>Pseudomonadota</taxon>
        <taxon>Gammaproteobacteria</taxon>
        <taxon>Oceanospirillales</taxon>
        <taxon>Oceanospirillaceae</taxon>
        <taxon>Nitrincola</taxon>
    </lineage>
</organism>
<feature type="transmembrane region" description="Helical" evidence="6">
    <location>
        <begin position="29"/>
        <end position="47"/>
    </location>
</feature>
<keyword evidence="3 6" id="KW-0812">Transmembrane</keyword>
<dbReference type="Proteomes" id="UP000325302">
    <property type="component" value="Unassembled WGS sequence"/>
</dbReference>
<comment type="subcellular location">
    <subcellularLocation>
        <location evidence="1">Membrane</location>
        <topology evidence="1">Multi-pass membrane protein</topology>
    </subcellularLocation>
</comment>
<gene>
    <name evidence="7" type="ORF">E1H14_10385</name>
</gene>
<evidence type="ECO:0000256" key="6">
    <source>
        <dbReference type="SAM" id="Phobius"/>
    </source>
</evidence>
<feature type="transmembrane region" description="Helical" evidence="6">
    <location>
        <begin position="7"/>
        <end position="23"/>
    </location>
</feature>
<dbReference type="InterPro" id="IPR002549">
    <property type="entry name" value="AI-2E-like"/>
</dbReference>
<dbReference type="GO" id="GO:0016020">
    <property type="term" value="C:membrane"/>
    <property type="evidence" value="ECO:0007669"/>
    <property type="project" value="UniProtKB-SubCell"/>
</dbReference>
<name>A0A5A9W0U8_9GAMM</name>
<evidence type="ECO:0000256" key="1">
    <source>
        <dbReference type="ARBA" id="ARBA00004141"/>
    </source>
</evidence>
<dbReference type="OrthoDB" id="9799225at2"/>
<feature type="transmembrane region" description="Helical" evidence="6">
    <location>
        <begin position="220"/>
        <end position="250"/>
    </location>
</feature>
<comment type="caution">
    <text evidence="7">The sequence shown here is derived from an EMBL/GenBank/DDBJ whole genome shotgun (WGS) entry which is preliminary data.</text>
</comment>
<proteinExistence type="inferred from homology"/>
<dbReference type="AlphaFoldDB" id="A0A5A9W0U8"/>
<dbReference type="PANTHER" id="PTHR21716">
    <property type="entry name" value="TRANSMEMBRANE PROTEIN"/>
    <property type="match status" value="1"/>
</dbReference>
<comment type="similarity">
    <text evidence="2">Belongs to the autoinducer-2 exporter (AI-2E) (TC 2.A.86) family.</text>
</comment>
<evidence type="ECO:0000256" key="5">
    <source>
        <dbReference type="ARBA" id="ARBA00023136"/>
    </source>
</evidence>
<feature type="transmembrane region" description="Helical" evidence="6">
    <location>
        <begin position="257"/>
        <end position="275"/>
    </location>
</feature>
<dbReference type="GO" id="GO:0055085">
    <property type="term" value="P:transmembrane transport"/>
    <property type="evidence" value="ECO:0007669"/>
    <property type="project" value="TreeGrafter"/>
</dbReference>
<protein>
    <submittedName>
        <fullName evidence="7">AI-2E family transporter</fullName>
    </submittedName>
</protein>
<keyword evidence="5 6" id="KW-0472">Membrane</keyword>
<feature type="transmembrane region" description="Helical" evidence="6">
    <location>
        <begin position="193"/>
        <end position="214"/>
    </location>
</feature>